<dbReference type="InterPro" id="IPR009057">
    <property type="entry name" value="Homeodomain-like_sf"/>
</dbReference>
<feature type="domain" description="HTH tetR-type" evidence="5">
    <location>
        <begin position="12"/>
        <end position="72"/>
    </location>
</feature>
<organism evidence="6 7">
    <name type="scientific">Streptomyces gamaensis</name>
    <dbReference type="NCBI Taxonomy" id="1763542"/>
    <lineage>
        <taxon>Bacteria</taxon>
        <taxon>Bacillati</taxon>
        <taxon>Actinomycetota</taxon>
        <taxon>Actinomycetes</taxon>
        <taxon>Kitasatosporales</taxon>
        <taxon>Streptomycetaceae</taxon>
        <taxon>Streptomyces</taxon>
    </lineage>
</organism>
<dbReference type="RefSeq" id="WP_390318435.1">
    <property type="nucleotide sequence ID" value="NZ_JBHSPB010000013.1"/>
</dbReference>
<evidence type="ECO:0000256" key="1">
    <source>
        <dbReference type="ARBA" id="ARBA00023015"/>
    </source>
</evidence>
<dbReference type="InterPro" id="IPR001647">
    <property type="entry name" value="HTH_TetR"/>
</dbReference>
<dbReference type="PROSITE" id="PS50977">
    <property type="entry name" value="HTH_TETR_2"/>
    <property type="match status" value="1"/>
</dbReference>
<dbReference type="PANTHER" id="PTHR30055">
    <property type="entry name" value="HTH-TYPE TRANSCRIPTIONAL REGULATOR RUTR"/>
    <property type="match status" value="1"/>
</dbReference>
<dbReference type="PRINTS" id="PR00455">
    <property type="entry name" value="HTHTETR"/>
</dbReference>
<keyword evidence="3" id="KW-0804">Transcription</keyword>
<sequence length="239" mass="26921">MRTTQRKAREVAERDQALVRLALDMVSKEGFHNLTLAKLAQEAGYSKGTVYNHFTCREDLLIELSAESARRQLRYFQAIADLPWDGVKSVYGMAFAYLRHAVVAPVLFECSISARTDAICRMASQGRMERRDLVESQMAQVVGFAVQRTVADGAYSNPGVPTAVAVDALRAFIFGYATMHLLPRRFRWAEEEGLEERLLVMASMVHGLGWPRLEKEELLAVHRVVVDVVDRTTRECQTG</sequence>
<evidence type="ECO:0000313" key="7">
    <source>
        <dbReference type="Proteomes" id="UP001596083"/>
    </source>
</evidence>
<evidence type="ECO:0000256" key="2">
    <source>
        <dbReference type="ARBA" id="ARBA00023125"/>
    </source>
</evidence>
<dbReference type="Proteomes" id="UP001596083">
    <property type="component" value="Unassembled WGS sequence"/>
</dbReference>
<dbReference type="SUPFAM" id="SSF46689">
    <property type="entry name" value="Homeodomain-like"/>
    <property type="match status" value="1"/>
</dbReference>
<protein>
    <submittedName>
        <fullName evidence="6">TetR/AcrR family transcriptional regulator</fullName>
    </submittedName>
</protein>
<reference evidence="7" key="1">
    <citation type="journal article" date="2019" name="Int. J. Syst. Evol. Microbiol.">
        <title>The Global Catalogue of Microorganisms (GCM) 10K type strain sequencing project: providing services to taxonomists for standard genome sequencing and annotation.</title>
        <authorList>
            <consortium name="The Broad Institute Genomics Platform"/>
            <consortium name="The Broad Institute Genome Sequencing Center for Infectious Disease"/>
            <person name="Wu L."/>
            <person name="Ma J."/>
        </authorList>
    </citation>
    <scope>NUCLEOTIDE SEQUENCE [LARGE SCALE GENOMIC DNA]</scope>
    <source>
        <strain evidence="7">CGMCC 4.7304</strain>
    </source>
</reference>
<comment type="caution">
    <text evidence="6">The sequence shown here is derived from an EMBL/GenBank/DDBJ whole genome shotgun (WGS) entry which is preliminary data.</text>
</comment>
<dbReference type="PANTHER" id="PTHR30055:SF234">
    <property type="entry name" value="HTH-TYPE TRANSCRIPTIONAL REGULATOR BETI"/>
    <property type="match status" value="1"/>
</dbReference>
<evidence type="ECO:0000259" key="5">
    <source>
        <dbReference type="PROSITE" id="PS50977"/>
    </source>
</evidence>
<dbReference type="EMBL" id="JBHSPB010000013">
    <property type="protein sequence ID" value="MFC5722754.1"/>
    <property type="molecule type" value="Genomic_DNA"/>
</dbReference>
<keyword evidence="7" id="KW-1185">Reference proteome</keyword>
<proteinExistence type="predicted"/>
<gene>
    <name evidence="6" type="ORF">ACFP1Z_21530</name>
</gene>
<keyword evidence="2 4" id="KW-0238">DNA-binding</keyword>
<feature type="DNA-binding region" description="H-T-H motif" evidence="4">
    <location>
        <begin position="35"/>
        <end position="54"/>
    </location>
</feature>
<evidence type="ECO:0000256" key="3">
    <source>
        <dbReference type="ARBA" id="ARBA00023163"/>
    </source>
</evidence>
<dbReference type="Pfam" id="PF00440">
    <property type="entry name" value="TetR_N"/>
    <property type="match status" value="1"/>
</dbReference>
<keyword evidence="1" id="KW-0805">Transcription regulation</keyword>
<accession>A0ABW0Z6T1</accession>
<dbReference type="InterPro" id="IPR050109">
    <property type="entry name" value="HTH-type_TetR-like_transc_reg"/>
</dbReference>
<dbReference type="Gene3D" id="1.10.357.10">
    <property type="entry name" value="Tetracycline Repressor, domain 2"/>
    <property type="match status" value="1"/>
</dbReference>
<evidence type="ECO:0000256" key="4">
    <source>
        <dbReference type="PROSITE-ProRule" id="PRU00335"/>
    </source>
</evidence>
<name>A0ABW0Z6T1_9ACTN</name>
<evidence type="ECO:0000313" key="6">
    <source>
        <dbReference type="EMBL" id="MFC5722754.1"/>
    </source>
</evidence>